<dbReference type="AlphaFoldDB" id="A0A9P7F522"/>
<evidence type="ECO:0000313" key="2">
    <source>
        <dbReference type="Proteomes" id="UP000823399"/>
    </source>
</evidence>
<dbReference type="RefSeq" id="XP_041291586.1">
    <property type="nucleotide sequence ID" value="XM_041440538.1"/>
</dbReference>
<dbReference type="GeneID" id="64702797"/>
<dbReference type="Proteomes" id="UP000823399">
    <property type="component" value="Unassembled WGS sequence"/>
</dbReference>
<organism evidence="1 2">
    <name type="scientific">Suillus discolor</name>
    <dbReference type="NCBI Taxonomy" id="1912936"/>
    <lineage>
        <taxon>Eukaryota</taxon>
        <taxon>Fungi</taxon>
        <taxon>Dikarya</taxon>
        <taxon>Basidiomycota</taxon>
        <taxon>Agaricomycotina</taxon>
        <taxon>Agaricomycetes</taxon>
        <taxon>Agaricomycetidae</taxon>
        <taxon>Boletales</taxon>
        <taxon>Suillineae</taxon>
        <taxon>Suillaceae</taxon>
        <taxon>Suillus</taxon>
    </lineage>
</organism>
<dbReference type="EMBL" id="JABBWM010000035">
    <property type="protein sequence ID" value="KAG2106548.1"/>
    <property type="molecule type" value="Genomic_DNA"/>
</dbReference>
<sequence length="55" mass="6146">MVHCVRHGRCLPSLIIDKKSWQHPQLVTSCVTPSLIEPSPQQVDISHDPGLIFNS</sequence>
<evidence type="ECO:0000313" key="1">
    <source>
        <dbReference type="EMBL" id="KAG2106548.1"/>
    </source>
</evidence>
<name>A0A9P7F522_9AGAM</name>
<keyword evidence="2" id="KW-1185">Reference proteome</keyword>
<gene>
    <name evidence="1" type="ORF">F5147DRAFT_761647</name>
</gene>
<protein>
    <submittedName>
        <fullName evidence="1">Uncharacterized protein</fullName>
    </submittedName>
</protein>
<accession>A0A9P7F522</accession>
<reference evidence="1" key="1">
    <citation type="journal article" date="2020" name="New Phytol.">
        <title>Comparative genomics reveals dynamic genome evolution in host specialist ectomycorrhizal fungi.</title>
        <authorList>
            <person name="Lofgren L.A."/>
            <person name="Nguyen N.H."/>
            <person name="Vilgalys R."/>
            <person name="Ruytinx J."/>
            <person name="Liao H.L."/>
            <person name="Branco S."/>
            <person name="Kuo A."/>
            <person name="LaButti K."/>
            <person name="Lipzen A."/>
            <person name="Andreopoulos W."/>
            <person name="Pangilinan J."/>
            <person name="Riley R."/>
            <person name="Hundley H."/>
            <person name="Na H."/>
            <person name="Barry K."/>
            <person name="Grigoriev I.V."/>
            <person name="Stajich J.E."/>
            <person name="Kennedy P.G."/>
        </authorList>
    </citation>
    <scope>NUCLEOTIDE SEQUENCE</scope>
    <source>
        <strain evidence="1">FC423</strain>
    </source>
</reference>
<dbReference type="PROSITE" id="PS51257">
    <property type="entry name" value="PROKAR_LIPOPROTEIN"/>
    <property type="match status" value="1"/>
</dbReference>
<comment type="caution">
    <text evidence="1">The sequence shown here is derived from an EMBL/GenBank/DDBJ whole genome shotgun (WGS) entry which is preliminary data.</text>
</comment>
<proteinExistence type="predicted"/>